<protein>
    <submittedName>
        <fullName evidence="2">Uncharacterized protein</fullName>
    </submittedName>
</protein>
<dbReference type="HOGENOM" id="CLU_1703990_0_0_1"/>
<dbReference type="RefSeq" id="XP_002547516.1">
    <property type="nucleotide sequence ID" value="XM_002547470.1"/>
</dbReference>
<dbReference type="AlphaFoldDB" id="C5M7J1"/>
<dbReference type="OrthoDB" id="4027684at2759"/>
<proteinExistence type="predicted"/>
<dbReference type="KEGG" id="ctp:CTRG_01823"/>
<dbReference type="EMBL" id="GG692396">
    <property type="protein sequence ID" value="EER34961.1"/>
    <property type="molecule type" value="Genomic_DNA"/>
</dbReference>
<evidence type="ECO:0000256" key="1">
    <source>
        <dbReference type="SAM" id="MobiDB-lite"/>
    </source>
</evidence>
<dbReference type="Proteomes" id="UP000002037">
    <property type="component" value="Unassembled WGS sequence"/>
</dbReference>
<keyword evidence="3" id="KW-1185">Reference proteome</keyword>
<reference evidence="2 3" key="1">
    <citation type="journal article" date="2009" name="Nature">
        <title>Evolution of pathogenicity and sexual reproduction in eight Candida genomes.</title>
        <authorList>
            <person name="Butler G."/>
            <person name="Rasmussen M.D."/>
            <person name="Lin M.F."/>
            <person name="Santos M.A."/>
            <person name="Sakthikumar S."/>
            <person name="Munro C.A."/>
            <person name="Rheinbay E."/>
            <person name="Grabherr M."/>
            <person name="Forche A."/>
            <person name="Reedy J.L."/>
            <person name="Agrafioti I."/>
            <person name="Arnaud M.B."/>
            <person name="Bates S."/>
            <person name="Brown A.J."/>
            <person name="Brunke S."/>
            <person name="Costanzo M.C."/>
            <person name="Fitzpatrick D.A."/>
            <person name="de Groot P.W."/>
            <person name="Harris D."/>
            <person name="Hoyer L.L."/>
            <person name="Hube B."/>
            <person name="Klis F.M."/>
            <person name="Kodira C."/>
            <person name="Lennard N."/>
            <person name="Logue M.E."/>
            <person name="Martin R."/>
            <person name="Neiman A.M."/>
            <person name="Nikolaou E."/>
            <person name="Quail M.A."/>
            <person name="Quinn J."/>
            <person name="Santos M.C."/>
            <person name="Schmitzberger F.F."/>
            <person name="Sherlock G."/>
            <person name="Shah P."/>
            <person name="Silverstein K.A."/>
            <person name="Skrzypek M.S."/>
            <person name="Soll D."/>
            <person name="Staggs R."/>
            <person name="Stansfield I."/>
            <person name="Stumpf M.P."/>
            <person name="Sudbery P.E."/>
            <person name="Srikantha T."/>
            <person name="Zeng Q."/>
            <person name="Berman J."/>
            <person name="Berriman M."/>
            <person name="Heitman J."/>
            <person name="Gow N.A."/>
            <person name="Lorenz M.C."/>
            <person name="Birren B.W."/>
            <person name="Kellis M."/>
            <person name="Cuomo C.A."/>
        </authorList>
    </citation>
    <scope>NUCLEOTIDE SEQUENCE [LARGE SCALE GENOMIC DNA]</scope>
    <source>
        <strain evidence="3">ATCC MYA-3404 / T1</strain>
    </source>
</reference>
<accession>C5M7J1</accession>
<evidence type="ECO:0000313" key="3">
    <source>
        <dbReference type="Proteomes" id="UP000002037"/>
    </source>
</evidence>
<sequence>MSKRSDLINLGDPLPLSYKPVRQRPIPNQNQDHQQQQEHRQVSNPIPIHNTNMNTSVSYNTSLRSFTSGNRPYIRSNLTTKERVRNKLRQLIHEVNEIEQINEIQLLELEERLNGLFELLHQDNGKQLEILEQEVNDEDEMITEFENARSSLQN</sequence>
<evidence type="ECO:0000313" key="2">
    <source>
        <dbReference type="EMBL" id="EER34961.1"/>
    </source>
</evidence>
<dbReference type="VEuPathDB" id="FungiDB:CTRG_01823"/>
<gene>
    <name evidence="2" type="ORF">CTRG_01823</name>
</gene>
<dbReference type="GeneID" id="8300086"/>
<name>C5M7J1_CANTT</name>
<feature type="region of interest" description="Disordered" evidence="1">
    <location>
        <begin position="1"/>
        <end position="51"/>
    </location>
</feature>
<organism evidence="2 3">
    <name type="scientific">Candida tropicalis (strain ATCC MYA-3404 / T1)</name>
    <name type="common">Yeast</name>
    <dbReference type="NCBI Taxonomy" id="294747"/>
    <lineage>
        <taxon>Eukaryota</taxon>
        <taxon>Fungi</taxon>
        <taxon>Dikarya</taxon>
        <taxon>Ascomycota</taxon>
        <taxon>Saccharomycotina</taxon>
        <taxon>Pichiomycetes</taxon>
        <taxon>Debaryomycetaceae</taxon>
        <taxon>Candida/Lodderomyces clade</taxon>
        <taxon>Candida</taxon>
    </lineage>
</organism>